<feature type="non-terminal residue" evidence="3">
    <location>
        <position position="1"/>
    </location>
</feature>
<evidence type="ECO:0000313" key="3">
    <source>
        <dbReference type="EMBL" id="KAB1260586.1"/>
    </source>
</evidence>
<dbReference type="GO" id="GO:0005544">
    <property type="term" value="F:calcium-dependent phospholipid binding"/>
    <property type="evidence" value="ECO:0007669"/>
    <property type="project" value="InterPro"/>
</dbReference>
<dbReference type="PANTHER" id="PTHR10857:SF6">
    <property type="entry name" value="COPINE-7"/>
    <property type="match status" value="1"/>
</dbReference>
<dbReference type="Gene3D" id="2.60.40.150">
    <property type="entry name" value="C2 domain"/>
    <property type="match status" value="1"/>
</dbReference>
<dbReference type="InterPro" id="IPR010734">
    <property type="entry name" value="Copine_C"/>
</dbReference>
<dbReference type="InterPro" id="IPR045052">
    <property type="entry name" value="Copine"/>
</dbReference>
<keyword evidence="4" id="KW-1185">Reference proteome</keyword>
<feature type="region of interest" description="Disordered" evidence="1">
    <location>
        <begin position="349"/>
        <end position="371"/>
    </location>
</feature>
<dbReference type="EMBL" id="JWIN03000021">
    <property type="protein sequence ID" value="KAB1260586.1"/>
    <property type="molecule type" value="Genomic_DNA"/>
</dbReference>
<reference evidence="3 4" key="1">
    <citation type="journal article" date="2019" name="Mol. Ecol. Resour.">
        <title>Improving Illumina assemblies with Hi-C and long reads: an example with the North African dromedary.</title>
        <authorList>
            <person name="Elbers J.P."/>
            <person name="Rogers M.F."/>
            <person name="Perelman P.L."/>
            <person name="Proskuryakova A.A."/>
            <person name="Serdyukova N.A."/>
            <person name="Johnson W.E."/>
            <person name="Horin P."/>
            <person name="Corander J."/>
            <person name="Murphy D."/>
            <person name="Burger P.A."/>
        </authorList>
    </citation>
    <scope>NUCLEOTIDE SEQUENCE [LARGE SCALE GENOMIC DNA]</scope>
    <source>
        <strain evidence="3">Drom800</strain>
        <tissue evidence="3">Blood</tissue>
    </source>
</reference>
<dbReference type="SUPFAM" id="SSF49562">
    <property type="entry name" value="C2 domain (Calcium/lipid-binding domain, CaLB)"/>
    <property type="match status" value="1"/>
</dbReference>
<dbReference type="InterPro" id="IPR000008">
    <property type="entry name" value="C2_dom"/>
</dbReference>
<dbReference type="PANTHER" id="PTHR10857">
    <property type="entry name" value="COPINE"/>
    <property type="match status" value="1"/>
</dbReference>
<dbReference type="AlphaFoldDB" id="A0A5N4CNU7"/>
<feature type="domain" description="C2" evidence="2">
    <location>
        <begin position="1"/>
        <end position="119"/>
    </location>
</feature>
<dbReference type="Proteomes" id="UP000299084">
    <property type="component" value="Unassembled WGS sequence"/>
</dbReference>
<name>A0A5N4CNU7_CAMDR</name>
<accession>A0A5N4CNU7</accession>
<dbReference type="InterPro" id="IPR035892">
    <property type="entry name" value="C2_domain_sf"/>
</dbReference>
<evidence type="ECO:0000256" key="1">
    <source>
        <dbReference type="SAM" id="MobiDB-lite"/>
    </source>
</evidence>
<protein>
    <submittedName>
        <fullName evidence="3">Copine-7</fullName>
    </submittedName>
</protein>
<sequence>PSPALPAGGSRRRLRALRAGRSAFSVNISRETRGFTSKEQEIGARAEVDRTEVVRSSLHLVFPKAFTLGYCFEEVQKLRSEVYDAHGPSSLSCRGDNFLGGVECTLGQIVAQKKVTRVLLLKFGRKAGKSTITVRPRLPPSDPGLTSLPRRPRLLGRPETAEDISGNKGCVELSFRARKLDDKSWENQGEAFRPPLPLGVDAGHWHCGVGPLPVPVPQAQRDCVNAKYKQRRQLQELWGGGPGRPGGPRSPGSPGLGQPSWKFFRVCSSLDCIMGGCQIHFTAAIDFIASNGDPRNSCSLHYINPFQPNEYLQALVAVGEICQDYNSVSPVCPPPTRVSHDFAINFNPKDDECEGRTGAPRGQAHPPPPAGIQGVVEAYQNCLPGVQLYGPANVAPIISKVARRATAEPHTQEGSVDGVVTNIVDTWEATVRTSHLPMPILILGVGNTDFTNTQLLDGDGDVLRSPRGEPALRDIVQFVPFQEFRHPLWSHFARQCREQAHLATS</sequence>
<organism evidence="3 4">
    <name type="scientific">Camelus dromedarius</name>
    <name type="common">Dromedary</name>
    <name type="synonym">Arabian camel</name>
    <dbReference type="NCBI Taxonomy" id="9838"/>
    <lineage>
        <taxon>Eukaryota</taxon>
        <taxon>Metazoa</taxon>
        <taxon>Chordata</taxon>
        <taxon>Craniata</taxon>
        <taxon>Vertebrata</taxon>
        <taxon>Euteleostomi</taxon>
        <taxon>Mammalia</taxon>
        <taxon>Eutheria</taxon>
        <taxon>Laurasiatheria</taxon>
        <taxon>Artiodactyla</taxon>
        <taxon>Tylopoda</taxon>
        <taxon>Camelidae</taxon>
        <taxon>Camelus</taxon>
    </lineage>
</organism>
<gene>
    <name evidence="3" type="primary">Copine-7</name>
    <name evidence="3" type="ORF">Cadr_000024993</name>
</gene>
<feature type="region of interest" description="Disordered" evidence="1">
    <location>
        <begin position="236"/>
        <end position="256"/>
    </location>
</feature>
<evidence type="ECO:0000259" key="2">
    <source>
        <dbReference type="PROSITE" id="PS50004"/>
    </source>
</evidence>
<comment type="caution">
    <text evidence="3">The sequence shown here is derived from an EMBL/GenBank/DDBJ whole genome shotgun (WGS) entry which is preliminary data.</text>
</comment>
<evidence type="ECO:0000313" key="4">
    <source>
        <dbReference type="Proteomes" id="UP000299084"/>
    </source>
</evidence>
<dbReference type="GO" id="GO:0005886">
    <property type="term" value="C:plasma membrane"/>
    <property type="evidence" value="ECO:0007669"/>
    <property type="project" value="TreeGrafter"/>
</dbReference>
<dbReference type="PROSITE" id="PS50004">
    <property type="entry name" value="C2"/>
    <property type="match status" value="1"/>
</dbReference>
<dbReference type="Pfam" id="PF07002">
    <property type="entry name" value="Copine"/>
    <property type="match status" value="1"/>
</dbReference>
<dbReference type="GO" id="GO:0071277">
    <property type="term" value="P:cellular response to calcium ion"/>
    <property type="evidence" value="ECO:0007669"/>
    <property type="project" value="TreeGrafter"/>
</dbReference>
<proteinExistence type="predicted"/>